<name>A0ABV0QNQ9_9TELE</name>
<reference evidence="1 2" key="1">
    <citation type="submission" date="2021-06" db="EMBL/GenBank/DDBJ databases">
        <authorList>
            <person name="Palmer J.M."/>
        </authorList>
    </citation>
    <scope>NUCLEOTIDE SEQUENCE [LARGE SCALE GENOMIC DNA]</scope>
    <source>
        <strain evidence="1 2">XC_2019</strain>
        <tissue evidence="1">Muscle</tissue>
    </source>
</reference>
<accession>A0ABV0QNQ9</accession>
<evidence type="ECO:0000313" key="2">
    <source>
        <dbReference type="Proteomes" id="UP001434883"/>
    </source>
</evidence>
<evidence type="ECO:0000313" key="1">
    <source>
        <dbReference type="EMBL" id="MEQ2197031.1"/>
    </source>
</evidence>
<keyword evidence="2" id="KW-1185">Reference proteome</keyword>
<dbReference type="EMBL" id="JAHRIN010017271">
    <property type="protein sequence ID" value="MEQ2197031.1"/>
    <property type="molecule type" value="Genomic_DNA"/>
</dbReference>
<comment type="caution">
    <text evidence="1">The sequence shown here is derived from an EMBL/GenBank/DDBJ whole genome shotgun (WGS) entry which is preliminary data.</text>
</comment>
<organism evidence="1 2">
    <name type="scientific">Xenoophorus captivus</name>
    <dbReference type="NCBI Taxonomy" id="1517983"/>
    <lineage>
        <taxon>Eukaryota</taxon>
        <taxon>Metazoa</taxon>
        <taxon>Chordata</taxon>
        <taxon>Craniata</taxon>
        <taxon>Vertebrata</taxon>
        <taxon>Euteleostomi</taxon>
        <taxon>Actinopterygii</taxon>
        <taxon>Neopterygii</taxon>
        <taxon>Teleostei</taxon>
        <taxon>Neoteleostei</taxon>
        <taxon>Acanthomorphata</taxon>
        <taxon>Ovalentaria</taxon>
        <taxon>Atherinomorphae</taxon>
        <taxon>Cyprinodontiformes</taxon>
        <taxon>Goodeidae</taxon>
        <taxon>Xenoophorus</taxon>
    </lineage>
</organism>
<dbReference type="Proteomes" id="UP001434883">
    <property type="component" value="Unassembled WGS sequence"/>
</dbReference>
<sequence length="105" mass="11558">MFFLNQKPSQSYRTNRIFLGGKSKPAVSTFASAGAKITSEKLLTPTQSRPDHCYLGTSTCSEMEPVSRLGSDTPKTALLGWLQLLGAVQRFWDKFVSVGSVRLTE</sequence>
<proteinExistence type="predicted"/>
<gene>
    <name evidence="1" type="ORF">XENOCAPTIV_021350</name>
</gene>
<protein>
    <submittedName>
        <fullName evidence="1">Uncharacterized protein</fullName>
    </submittedName>
</protein>